<gene>
    <name evidence="3" type="ORF">SAMN05216184_101352</name>
</gene>
<evidence type="ECO:0000256" key="2">
    <source>
        <dbReference type="SAM" id="Phobius"/>
    </source>
</evidence>
<evidence type="ECO:0008006" key="5">
    <source>
        <dbReference type="Google" id="ProtNLM"/>
    </source>
</evidence>
<dbReference type="OrthoDB" id="4954763at2"/>
<dbReference type="RefSeq" id="WP_146237455.1">
    <property type="nucleotide sequence ID" value="NZ_QKLZ01000001.1"/>
</dbReference>
<sequence>MSQQYPTTPPPQPQGGMPIYNGAPEHTTYSPDAMRGEKAAQTSLIFGIIGLFFAGIVFGPLAIWQASKAERMNQSATAGKVLGWLAVVWGIGQVVLVFVAIGAFVAVSSSSGY</sequence>
<keyword evidence="2" id="KW-0472">Membrane</keyword>
<proteinExistence type="predicted"/>
<dbReference type="EMBL" id="UETB01000001">
    <property type="protein sequence ID" value="SSA36690.1"/>
    <property type="molecule type" value="Genomic_DNA"/>
</dbReference>
<dbReference type="AlphaFoldDB" id="A0A2Y8ZWI3"/>
<feature type="transmembrane region" description="Helical" evidence="2">
    <location>
        <begin position="44"/>
        <end position="64"/>
    </location>
</feature>
<organism evidence="3 4">
    <name type="scientific">Georgenia satyanarayanai</name>
    <dbReference type="NCBI Taxonomy" id="860221"/>
    <lineage>
        <taxon>Bacteria</taxon>
        <taxon>Bacillati</taxon>
        <taxon>Actinomycetota</taxon>
        <taxon>Actinomycetes</taxon>
        <taxon>Micrococcales</taxon>
        <taxon>Bogoriellaceae</taxon>
        <taxon>Georgenia</taxon>
    </lineage>
</organism>
<evidence type="ECO:0000313" key="4">
    <source>
        <dbReference type="Proteomes" id="UP000250222"/>
    </source>
</evidence>
<name>A0A2Y8ZWI3_9MICO</name>
<accession>A0A2Y8ZWI3</accession>
<evidence type="ECO:0000313" key="3">
    <source>
        <dbReference type="EMBL" id="SSA36690.1"/>
    </source>
</evidence>
<feature type="transmembrane region" description="Helical" evidence="2">
    <location>
        <begin position="84"/>
        <end position="107"/>
    </location>
</feature>
<feature type="region of interest" description="Disordered" evidence="1">
    <location>
        <begin position="1"/>
        <end position="33"/>
    </location>
</feature>
<evidence type="ECO:0000256" key="1">
    <source>
        <dbReference type="SAM" id="MobiDB-lite"/>
    </source>
</evidence>
<keyword evidence="2" id="KW-1133">Transmembrane helix</keyword>
<keyword evidence="4" id="KW-1185">Reference proteome</keyword>
<keyword evidence="2" id="KW-0812">Transmembrane</keyword>
<reference evidence="3 4" key="1">
    <citation type="submission" date="2016-10" db="EMBL/GenBank/DDBJ databases">
        <authorList>
            <person name="Cai Z."/>
        </authorList>
    </citation>
    <scope>NUCLEOTIDE SEQUENCE [LARGE SCALE GENOMIC DNA]</scope>
    <source>
        <strain evidence="3 4">CGMCC 1.10826</strain>
    </source>
</reference>
<protein>
    <recommendedName>
        <fullName evidence="5">DUF4190 domain-containing protein</fullName>
    </recommendedName>
</protein>
<dbReference type="Proteomes" id="UP000250222">
    <property type="component" value="Unassembled WGS sequence"/>
</dbReference>